<evidence type="ECO:0000256" key="2">
    <source>
        <dbReference type="ARBA" id="ARBA00023125"/>
    </source>
</evidence>
<dbReference type="PROSITE" id="PS50977">
    <property type="entry name" value="HTH_TETR_2"/>
    <property type="match status" value="1"/>
</dbReference>
<dbReference type="InterPro" id="IPR036271">
    <property type="entry name" value="Tet_transcr_reg_TetR-rel_C_sf"/>
</dbReference>
<feature type="DNA-binding region" description="H-T-H motif" evidence="4">
    <location>
        <begin position="28"/>
        <end position="47"/>
    </location>
</feature>
<dbReference type="InterPro" id="IPR009057">
    <property type="entry name" value="Homeodomain-like_sf"/>
</dbReference>
<dbReference type="Gene3D" id="1.10.357.10">
    <property type="entry name" value="Tetracycline Repressor, domain 2"/>
    <property type="match status" value="1"/>
</dbReference>
<dbReference type="Pfam" id="PF16925">
    <property type="entry name" value="TetR_C_13"/>
    <property type="match status" value="1"/>
</dbReference>
<dbReference type="InterPro" id="IPR001647">
    <property type="entry name" value="HTH_TetR"/>
</dbReference>
<dbReference type="PANTHER" id="PTHR47506:SF6">
    <property type="entry name" value="HTH-TYPE TRANSCRIPTIONAL REPRESSOR NEMR"/>
    <property type="match status" value="1"/>
</dbReference>
<keyword evidence="7" id="KW-1185">Reference proteome</keyword>
<dbReference type="RefSeq" id="WP_284220737.1">
    <property type="nucleotide sequence ID" value="NZ_BSOY01000006.1"/>
</dbReference>
<feature type="domain" description="HTH tetR-type" evidence="5">
    <location>
        <begin position="5"/>
        <end position="65"/>
    </location>
</feature>
<gene>
    <name evidence="6" type="ORF">GCM10007859_04850</name>
</gene>
<proteinExistence type="predicted"/>
<evidence type="ECO:0000313" key="6">
    <source>
        <dbReference type="EMBL" id="GLS00479.1"/>
    </source>
</evidence>
<reference evidence="7" key="1">
    <citation type="journal article" date="2019" name="Int. J. Syst. Evol. Microbiol.">
        <title>The Global Catalogue of Microorganisms (GCM) 10K type strain sequencing project: providing services to taxonomists for standard genome sequencing and annotation.</title>
        <authorList>
            <consortium name="The Broad Institute Genomics Platform"/>
            <consortium name="The Broad Institute Genome Sequencing Center for Infectious Disease"/>
            <person name="Wu L."/>
            <person name="Ma J."/>
        </authorList>
    </citation>
    <scope>NUCLEOTIDE SEQUENCE [LARGE SCALE GENOMIC DNA]</scope>
    <source>
        <strain evidence="7">NBRC 110107</strain>
    </source>
</reference>
<comment type="caution">
    <text evidence="6">The sequence shown here is derived from an EMBL/GenBank/DDBJ whole genome shotgun (WGS) entry which is preliminary data.</text>
</comment>
<evidence type="ECO:0000256" key="1">
    <source>
        <dbReference type="ARBA" id="ARBA00023015"/>
    </source>
</evidence>
<evidence type="ECO:0000256" key="4">
    <source>
        <dbReference type="PROSITE-ProRule" id="PRU00335"/>
    </source>
</evidence>
<protein>
    <submittedName>
        <fullName evidence="6">TetR family transcriptional regulator</fullName>
    </submittedName>
</protein>
<sequence length="190" mass="21200">MGKGEDTRARILDEAMRQVSVRGMTGVSLGDLAAAMNLSKSGVLKHFQSMETLQLALLDAMTDRFVAEVWKPAEPFAPGRERLEKLFERELAWNDSENLPGGCPLTSAATELDDQPGPLRDKLKDNRVRWGRTLKREFRALRPEADDATLETLVFQWKGILLAYGHSKRLLDDESARAQATAAYRMLIGG</sequence>
<keyword evidence="3" id="KW-0804">Transcription</keyword>
<keyword evidence="2 4" id="KW-0238">DNA-binding</keyword>
<dbReference type="PANTHER" id="PTHR47506">
    <property type="entry name" value="TRANSCRIPTIONAL REGULATORY PROTEIN"/>
    <property type="match status" value="1"/>
</dbReference>
<dbReference type="EMBL" id="BSOY01000006">
    <property type="protein sequence ID" value="GLS00479.1"/>
    <property type="molecule type" value="Genomic_DNA"/>
</dbReference>
<dbReference type="SUPFAM" id="SSF48498">
    <property type="entry name" value="Tetracyclin repressor-like, C-terminal domain"/>
    <property type="match status" value="1"/>
</dbReference>
<name>A0ABQ6BFP3_9CAUL</name>
<dbReference type="Proteomes" id="UP001156921">
    <property type="component" value="Unassembled WGS sequence"/>
</dbReference>
<evidence type="ECO:0000313" key="7">
    <source>
        <dbReference type="Proteomes" id="UP001156921"/>
    </source>
</evidence>
<accession>A0ABQ6BFP3</accession>
<organism evidence="6 7">
    <name type="scientific">Brevundimonas denitrificans</name>
    <dbReference type="NCBI Taxonomy" id="1443434"/>
    <lineage>
        <taxon>Bacteria</taxon>
        <taxon>Pseudomonadati</taxon>
        <taxon>Pseudomonadota</taxon>
        <taxon>Alphaproteobacteria</taxon>
        <taxon>Caulobacterales</taxon>
        <taxon>Caulobacteraceae</taxon>
        <taxon>Brevundimonas</taxon>
    </lineage>
</organism>
<keyword evidence="1" id="KW-0805">Transcription regulation</keyword>
<dbReference type="Gene3D" id="1.10.10.60">
    <property type="entry name" value="Homeodomain-like"/>
    <property type="match status" value="1"/>
</dbReference>
<dbReference type="Pfam" id="PF00440">
    <property type="entry name" value="TetR_N"/>
    <property type="match status" value="1"/>
</dbReference>
<dbReference type="InterPro" id="IPR011075">
    <property type="entry name" value="TetR_C"/>
</dbReference>
<dbReference type="SUPFAM" id="SSF46689">
    <property type="entry name" value="Homeodomain-like"/>
    <property type="match status" value="1"/>
</dbReference>
<evidence type="ECO:0000256" key="3">
    <source>
        <dbReference type="ARBA" id="ARBA00023163"/>
    </source>
</evidence>
<evidence type="ECO:0000259" key="5">
    <source>
        <dbReference type="PROSITE" id="PS50977"/>
    </source>
</evidence>